<dbReference type="GO" id="GO:0005737">
    <property type="term" value="C:cytoplasm"/>
    <property type="evidence" value="ECO:0007669"/>
    <property type="project" value="TreeGrafter"/>
</dbReference>
<organism evidence="4 5">
    <name type="scientific">Geranomyces variabilis</name>
    <dbReference type="NCBI Taxonomy" id="109894"/>
    <lineage>
        <taxon>Eukaryota</taxon>
        <taxon>Fungi</taxon>
        <taxon>Fungi incertae sedis</taxon>
        <taxon>Chytridiomycota</taxon>
        <taxon>Chytridiomycota incertae sedis</taxon>
        <taxon>Chytridiomycetes</taxon>
        <taxon>Spizellomycetales</taxon>
        <taxon>Powellomycetaceae</taxon>
        <taxon>Geranomyces</taxon>
    </lineage>
</organism>
<feature type="region of interest" description="Disordered" evidence="3">
    <location>
        <begin position="303"/>
        <end position="389"/>
    </location>
</feature>
<feature type="compositionally biased region" description="Acidic residues" evidence="3">
    <location>
        <begin position="163"/>
        <end position="172"/>
    </location>
</feature>
<dbReference type="Gene3D" id="3.80.10.10">
    <property type="entry name" value="Ribonuclease Inhibitor"/>
    <property type="match status" value="1"/>
</dbReference>
<keyword evidence="2" id="KW-0677">Repeat</keyword>
<feature type="region of interest" description="Disordered" evidence="3">
    <location>
        <begin position="1"/>
        <end position="35"/>
    </location>
</feature>
<feature type="region of interest" description="Disordered" evidence="3">
    <location>
        <begin position="155"/>
        <end position="221"/>
    </location>
</feature>
<evidence type="ECO:0000256" key="3">
    <source>
        <dbReference type="SAM" id="MobiDB-lite"/>
    </source>
</evidence>
<keyword evidence="5" id="KW-1185">Reference proteome</keyword>
<dbReference type="InterPro" id="IPR050216">
    <property type="entry name" value="LRR_domain-containing"/>
</dbReference>
<dbReference type="PANTHER" id="PTHR48051">
    <property type="match status" value="1"/>
</dbReference>
<dbReference type="Pfam" id="PF13855">
    <property type="entry name" value="LRR_8"/>
    <property type="match status" value="1"/>
</dbReference>
<keyword evidence="1" id="KW-0433">Leucine-rich repeat</keyword>
<dbReference type="InterPro" id="IPR003591">
    <property type="entry name" value="Leu-rich_rpt_typical-subtyp"/>
</dbReference>
<evidence type="ECO:0000313" key="5">
    <source>
        <dbReference type="Proteomes" id="UP001212152"/>
    </source>
</evidence>
<dbReference type="InterPro" id="IPR001611">
    <property type="entry name" value="Leu-rich_rpt"/>
</dbReference>
<feature type="compositionally biased region" description="Basic and acidic residues" evidence="3">
    <location>
        <begin position="347"/>
        <end position="378"/>
    </location>
</feature>
<evidence type="ECO:0000313" key="4">
    <source>
        <dbReference type="EMBL" id="KAJ3170103.1"/>
    </source>
</evidence>
<dbReference type="Proteomes" id="UP001212152">
    <property type="component" value="Unassembled WGS sequence"/>
</dbReference>
<dbReference type="InterPro" id="IPR032675">
    <property type="entry name" value="LRR_dom_sf"/>
</dbReference>
<dbReference type="SUPFAM" id="SSF52058">
    <property type="entry name" value="L domain-like"/>
    <property type="match status" value="1"/>
</dbReference>
<feature type="compositionally biased region" description="Basic and acidic residues" evidence="3">
    <location>
        <begin position="173"/>
        <end position="186"/>
    </location>
</feature>
<name>A0AAD5TCR8_9FUNG</name>
<dbReference type="PROSITE" id="PS51450">
    <property type="entry name" value="LRR"/>
    <property type="match status" value="1"/>
</dbReference>
<protein>
    <submittedName>
        <fullName evidence="4">Uncharacterized protein</fullName>
    </submittedName>
</protein>
<feature type="compositionally biased region" description="Polar residues" evidence="3">
    <location>
        <begin position="320"/>
        <end position="332"/>
    </location>
</feature>
<comment type="caution">
    <text evidence="4">The sequence shown here is derived from an EMBL/GenBank/DDBJ whole genome shotgun (WGS) entry which is preliminary data.</text>
</comment>
<dbReference type="SMART" id="SM00369">
    <property type="entry name" value="LRR_TYP"/>
    <property type="match status" value="2"/>
</dbReference>
<feature type="compositionally biased region" description="Polar residues" evidence="3">
    <location>
        <begin position="1"/>
        <end position="16"/>
    </location>
</feature>
<accession>A0AAD5TCR8</accession>
<dbReference type="EMBL" id="JADGJQ010000098">
    <property type="protein sequence ID" value="KAJ3170103.1"/>
    <property type="molecule type" value="Genomic_DNA"/>
</dbReference>
<dbReference type="PANTHER" id="PTHR48051:SF1">
    <property type="entry name" value="RAS SUPPRESSOR PROTEIN 1"/>
    <property type="match status" value="1"/>
</dbReference>
<dbReference type="AlphaFoldDB" id="A0AAD5TCR8"/>
<gene>
    <name evidence="4" type="ORF">HDU87_008820</name>
</gene>
<evidence type="ECO:0000256" key="1">
    <source>
        <dbReference type="ARBA" id="ARBA00022614"/>
    </source>
</evidence>
<sequence>MINTNSKSGGRSTRTKATFAASKKSNAAPEEDTPTVRQRIGEARKSGVLNLRGLNLPALPVAAENLSNLSALLLGQNRLTAVPNNLPTLFPNLTYLDLSWNKISSVPAALAELDGLELLDVEGNSELSSALPPTMRRLIDNDKLAVLTGTERITLKDVHDAGEGESEEESDTEEKTEPAAWRKDYYDTDDEADAEEGGYADEDSSNEDTGSGNDDDEDLHSNMAGLSVHAETLNDEFSLFMHRIIALESDALENGFRKRWRAGEPVFVRYIAKRYAADAGKATTRGVVGSRTKDRKQQLLAVGGGGAAAAGGGGGGGSTAGSNRSPSDAGSWNGTDDGTEDGADGEENAKPLKDRNRKRQVEYARKEKERAVKGDVKAGRKSKAQDQSI</sequence>
<feature type="compositionally biased region" description="Gly residues" evidence="3">
    <location>
        <begin position="303"/>
        <end position="319"/>
    </location>
</feature>
<reference evidence="4" key="1">
    <citation type="submission" date="2020-05" db="EMBL/GenBank/DDBJ databases">
        <title>Phylogenomic resolution of chytrid fungi.</title>
        <authorList>
            <person name="Stajich J.E."/>
            <person name="Amses K."/>
            <person name="Simmons R."/>
            <person name="Seto K."/>
            <person name="Myers J."/>
            <person name="Bonds A."/>
            <person name="Quandt C.A."/>
            <person name="Barry K."/>
            <person name="Liu P."/>
            <person name="Grigoriev I."/>
            <person name="Longcore J.E."/>
            <person name="James T.Y."/>
        </authorList>
    </citation>
    <scope>NUCLEOTIDE SEQUENCE</scope>
    <source>
        <strain evidence="4">JEL0379</strain>
    </source>
</reference>
<feature type="compositionally biased region" description="Acidic residues" evidence="3">
    <location>
        <begin position="337"/>
        <end position="346"/>
    </location>
</feature>
<feature type="compositionally biased region" description="Acidic residues" evidence="3">
    <location>
        <begin position="187"/>
        <end position="206"/>
    </location>
</feature>
<proteinExistence type="predicted"/>
<evidence type="ECO:0000256" key="2">
    <source>
        <dbReference type="ARBA" id="ARBA00022737"/>
    </source>
</evidence>